<organism evidence="1 2">
    <name type="scientific">Candidatus Methanoperedens nitratireducens</name>
    <dbReference type="NCBI Taxonomy" id="1392998"/>
    <lineage>
        <taxon>Archaea</taxon>
        <taxon>Methanobacteriati</taxon>
        <taxon>Methanobacteriota</taxon>
        <taxon>Stenosarchaea group</taxon>
        <taxon>Methanomicrobia</taxon>
        <taxon>Methanosarcinales</taxon>
        <taxon>ANME-2 cluster</taxon>
        <taxon>Candidatus Methanoperedentaceae</taxon>
        <taxon>Candidatus Methanoperedens</taxon>
    </lineage>
</organism>
<dbReference type="EMBL" id="LKCM01000311">
    <property type="protein sequence ID" value="KPQ41720.1"/>
    <property type="molecule type" value="Genomic_DNA"/>
</dbReference>
<protein>
    <recommendedName>
        <fullName evidence="3">PIN domain-containing protein</fullName>
    </recommendedName>
</protein>
<evidence type="ECO:0000313" key="1">
    <source>
        <dbReference type="EMBL" id="KPQ41720.1"/>
    </source>
</evidence>
<comment type="caution">
    <text evidence="1">The sequence shown here is derived from an EMBL/GenBank/DDBJ whole genome shotgun (WGS) entry which is preliminary data.</text>
</comment>
<accession>A0A0P8A5C4</accession>
<evidence type="ECO:0000313" key="2">
    <source>
        <dbReference type="Proteomes" id="UP000050360"/>
    </source>
</evidence>
<proteinExistence type="predicted"/>
<name>A0A0P8A5C4_9EURY</name>
<evidence type="ECO:0008006" key="3">
    <source>
        <dbReference type="Google" id="ProtNLM"/>
    </source>
</evidence>
<sequence length="192" mass="21416">MKLVLDSDVLVHALRFPKDEKLLSLHEKASQIFESCISGVNELVIPSVIPIEVGTVLSKILPSDLANEGIEKLLQVAVEIYPFTTEQSLNTLYSLSSNLYFQRCIANSSKLSKIKKNPKDTDVPGWNKSKTEVMLGGMDVFVISYAEMKSAMLITNDWSLWYTAWKTGILSYWLSGLNIEQISNIANGLTVK</sequence>
<gene>
    <name evidence="1" type="ORF">MPEBLZ_03748</name>
</gene>
<dbReference type="SUPFAM" id="SSF88723">
    <property type="entry name" value="PIN domain-like"/>
    <property type="match status" value="1"/>
</dbReference>
<dbReference type="Proteomes" id="UP000050360">
    <property type="component" value="Unassembled WGS sequence"/>
</dbReference>
<dbReference type="AlphaFoldDB" id="A0A0P8A5C4"/>
<dbReference type="InterPro" id="IPR029060">
    <property type="entry name" value="PIN-like_dom_sf"/>
</dbReference>
<reference evidence="1 2" key="1">
    <citation type="submission" date="2015-09" db="EMBL/GenBank/DDBJ databases">
        <title>A metagenomics-based metabolic model of nitrate-dependent anaerobic oxidation of methane by Methanoperedens-like archaea.</title>
        <authorList>
            <person name="Arshad A."/>
            <person name="Speth D.R."/>
            <person name="De Graaf R.M."/>
            <person name="Op Den Camp H.J."/>
            <person name="Jetten M.S."/>
            <person name="Welte C.U."/>
        </authorList>
    </citation>
    <scope>NUCLEOTIDE SEQUENCE [LARGE SCALE GENOMIC DNA]</scope>
</reference>